<protein>
    <submittedName>
        <fullName evidence="2">Uncharacterized protein</fullName>
    </submittedName>
</protein>
<sequence>MAADGQGRRAEQNWDFSGLREKILSPKSCYLSRKEGENPKLGHQFSQRNESVARGAWRGLSGGRVEKKKKMRKSKTRG</sequence>
<accession>A0AAV5LF47</accession>
<dbReference type="Proteomes" id="UP001054252">
    <property type="component" value="Unassembled WGS sequence"/>
</dbReference>
<name>A0AAV5LF47_9ROSI</name>
<organism evidence="2 3">
    <name type="scientific">Rubroshorea leprosula</name>
    <dbReference type="NCBI Taxonomy" id="152421"/>
    <lineage>
        <taxon>Eukaryota</taxon>
        <taxon>Viridiplantae</taxon>
        <taxon>Streptophyta</taxon>
        <taxon>Embryophyta</taxon>
        <taxon>Tracheophyta</taxon>
        <taxon>Spermatophyta</taxon>
        <taxon>Magnoliopsida</taxon>
        <taxon>eudicotyledons</taxon>
        <taxon>Gunneridae</taxon>
        <taxon>Pentapetalae</taxon>
        <taxon>rosids</taxon>
        <taxon>malvids</taxon>
        <taxon>Malvales</taxon>
        <taxon>Dipterocarpaceae</taxon>
        <taxon>Rubroshorea</taxon>
    </lineage>
</organism>
<gene>
    <name evidence="2" type="ORF">SLEP1_g44103</name>
</gene>
<evidence type="ECO:0000313" key="2">
    <source>
        <dbReference type="EMBL" id="GKV35900.1"/>
    </source>
</evidence>
<reference evidence="2 3" key="1">
    <citation type="journal article" date="2021" name="Commun. Biol.">
        <title>The genome of Shorea leprosula (Dipterocarpaceae) highlights the ecological relevance of drought in aseasonal tropical rainforests.</title>
        <authorList>
            <person name="Ng K.K.S."/>
            <person name="Kobayashi M.J."/>
            <person name="Fawcett J.A."/>
            <person name="Hatakeyama M."/>
            <person name="Paape T."/>
            <person name="Ng C.H."/>
            <person name="Ang C.C."/>
            <person name="Tnah L.H."/>
            <person name="Lee C.T."/>
            <person name="Nishiyama T."/>
            <person name="Sese J."/>
            <person name="O'Brien M.J."/>
            <person name="Copetti D."/>
            <person name="Mohd Noor M.I."/>
            <person name="Ong R.C."/>
            <person name="Putra M."/>
            <person name="Sireger I.Z."/>
            <person name="Indrioko S."/>
            <person name="Kosugi Y."/>
            <person name="Izuno A."/>
            <person name="Isagi Y."/>
            <person name="Lee S.L."/>
            <person name="Shimizu K.K."/>
        </authorList>
    </citation>
    <scope>NUCLEOTIDE SEQUENCE [LARGE SCALE GENOMIC DNA]</scope>
    <source>
        <strain evidence="2">214</strain>
    </source>
</reference>
<keyword evidence="3" id="KW-1185">Reference proteome</keyword>
<proteinExistence type="predicted"/>
<feature type="region of interest" description="Disordered" evidence="1">
    <location>
        <begin position="30"/>
        <end position="78"/>
    </location>
</feature>
<feature type="compositionally biased region" description="Basic residues" evidence="1">
    <location>
        <begin position="66"/>
        <end position="78"/>
    </location>
</feature>
<dbReference type="EMBL" id="BPVZ01000113">
    <property type="protein sequence ID" value="GKV35900.1"/>
    <property type="molecule type" value="Genomic_DNA"/>
</dbReference>
<evidence type="ECO:0000313" key="3">
    <source>
        <dbReference type="Proteomes" id="UP001054252"/>
    </source>
</evidence>
<comment type="caution">
    <text evidence="2">The sequence shown here is derived from an EMBL/GenBank/DDBJ whole genome shotgun (WGS) entry which is preliminary data.</text>
</comment>
<evidence type="ECO:0000256" key="1">
    <source>
        <dbReference type="SAM" id="MobiDB-lite"/>
    </source>
</evidence>
<dbReference type="AlphaFoldDB" id="A0AAV5LF47"/>